<protein>
    <submittedName>
        <fullName evidence="4">SAM-dependent methyltransferase</fullName>
    </submittedName>
</protein>
<evidence type="ECO:0000313" key="5">
    <source>
        <dbReference type="Proteomes" id="UP001364224"/>
    </source>
</evidence>
<name>A0ABU8B755_9BRAD</name>
<dbReference type="PANTHER" id="PTHR43464">
    <property type="entry name" value="METHYLTRANSFERASE"/>
    <property type="match status" value="1"/>
</dbReference>
<dbReference type="SUPFAM" id="SSF53335">
    <property type="entry name" value="S-adenosyl-L-methionine-dependent methyltransferases"/>
    <property type="match status" value="1"/>
</dbReference>
<keyword evidence="2" id="KW-0808">Transferase</keyword>
<dbReference type="PANTHER" id="PTHR43464:SF19">
    <property type="entry name" value="UBIQUINONE BIOSYNTHESIS O-METHYLTRANSFERASE, MITOCHONDRIAL"/>
    <property type="match status" value="1"/>
</dbReference>
<evidence type="ECO:0000313" key="4">
    <source>
        <dbReference type="EMBL" id="MEH2554034.1"/>
    </source>
</evidence>
<comment type="caution">
    <text evidence="4">The sequence shown here is derived from an EMBL/GenBank/DDBJ whole genome shotgun (WGS) entry which is preliminary data.</text>
</comment>
<gene>
    <name evidence="4" type="ORF">V1286_001563</name>
</gene>
<dbReference type="InterPro" id="IPR029063">
    <property type="entry name" value="SAM-dependent_MTases_sf"/>
</dbReference>
<accession>A0ABU8B755</accession>
<dbReference type="CDD" id="cd02440">
    <property type="entry name" value="AdoMet_MTases"/>
    <property type="match status" value="1"/>
</dbReference>
<organism evidence="4 5">
    <name type="scientific">Bradyrhizobium algeriense</name>
    <dbReference type="NCBI Taxonomy" id="634784"/>
    <lineage>
        <taxon>Bacteria</taxon>
        <taxon>Pseudomonadati</taxon>
        <taxon>Pseudomonadota</taxon>
        <taxon>Alphaproteobacteria</taxon>
        <taxon>Hyphomicrobiales</taxon>
        <taxon>Nitrobacteraceae</taxon>
        <taxon>Bradyrhizobium</taxon>
    </lineage>
</organism>
<keyword evidence="1 4" id="KW-0489">Methyltransferase</keyword>
<reference evidence="4 5" key="1">
    <citation type="submission" date="2024-02" db="EMBL/GenBank/DDBJ databases">
        <title>Adaptive strategies in a cosmopolitan and abundant soil bacterium.</title>
        <authorList>
            <person name="Carini P."/>
        </authorList>
    </citation>
    <scope>NUCLEOTIDE SEQUENCE [LARGE SCALE GENOMIC DNA]</scope>
    <source>
        <strain evidence="4 5">AZCC 1608</strain>
    </source>
</reference>
<keyword evidence="5" id="KW-1185">Reference proteome</keyword>
<dbReference type="GO" id="GO:0032259">
    <property type="term" value="P:methylation"/>
    <property type="evidence" value="ECO:0007669"/>
    <property type="project" value="UniProtKB-KW"/>
</dbReference>
<evidence type="ECO:0000256" key="1">
    <source>
        <dbReference type="ARBA" id="ARBA00022603"/>
    </source>
</evidence>
<evidence type="ECO:0000256" key="2">
    <source>
        <dbReference type="ARBA" id="ARBA00022679"/>
    </source>
</evidence>
<sequence length="355" mass="37463">MLSDGRIIARSLEKVLCPGCGLVCHRYPPTAAEISAIYSGAYELPALTGTGEEARGRAYAAAIVNAIGGRKPGLRLIDVGCGSGAMLRALGDRDEAATYELTGIDPALPPALAQANERLTLMRGFPDRDLAGHGPFDAVISINTIEHTPDPAQFLATLASLMTPDGQTIVICPTTEFANDELLFFDHFWSISPAAMISFAARSGLRMVGGRGLAAPLAGFQLFRFAHSASGGPEAAVADVAADAVAYLDAWKQLDASLERQLVAAGNPAQAFGAGQMAALLRAYAPRTFAMLKRFLLDRPEEAWPLGRAVRYDGFTTLDGWTTLVAVHPSAQNAVAARIRRDGGFAVTLPAAIKN</sequence>
<dbReference type="Gene3D" id="3.40.50.150">
    <property type="entry name" value="Vaccinia Virus protein VP39"/>
    <property type="match status" value="1"/>
</dbReference>
<proteinExistence type="predicted"/>
<dbReference type="Proteomes" id="UP001364224">
    <property type="component" value="Unassembled WGS sequence"/>
</dbReference>
<dbReference type="RefSeq" id="WP_334478660.1">
    <property type="nucleotide sequence ID" value="NZ_JAZHRV010000001.1"/>
</dbReference>
<dbReference type="Pfam" id="PF13489">
    <property type="entry name" value="Methyltransf_23"/>
    <property type="match status" value="1"/>
</dbReference>
<dbReference type="GO" id="GO:0008168">
    <property type="term" value="F:methyltransferase activity"/>
    <property type="evidence" value="ECO:0007669"/>
    <property type="project" value="UniProtKB-KW"/>
</dbReference>
<dbReference type="EMBL" id="JAZHRV010000001">
    <property type="protein sequence ID" value="MEH2554034.1"/>
    <property type="molecule type" value="Genomic_DNA"/>
</dbReference>
<keyword evidence="3" id="KW-0949">S-adenosyl-L-methionine</keyword>
<evidence type="ECO:0000256" key="3">
    <source>
        <dbReference type="ARBA" id="ARBA00022691"/>
    </source>
</evidence>